<dbReference type="Proteomes" id="UP000298663">
    <property type="component" value="Unassembled WGS sequence"/>
</dbReference>
<dbReference type="EMBL" id="AZBU02000005">
    <property type="protein sequence ID" value="TKR77982.1"/>
    <property type="molecule type" value="Genomic_DNA"/>
</dbReference>
<organism evidence="1 2">
    <name type="scientific">Steinernema carpocapsae</name>
    <name type="common">Entomopathogenic nematode</name>
    <dbReference type="NCBI Taxonomy" id="34508"/>
    <lineage>
        <taxon>Eukaryota</taxon>
        <taxon>Metazoa</taxon>
        <taxon>Ecdysozoa</taxon>
        <taxon>Nematoda</taxon>
        <taxon>Chromadorea</taxon>
        <taxon>Rhabditida</taxon>
        <taxon>Tylenchina</taxon>
        <taxon>Panagrolaimomorpha</taxon>
        <taxon>Strongyloidoidea</taxon>
        <taxon>Steinernematidae</taxon>
        <taxon>Steinernema</taxon>
    </lineage>
</organism>
<sequence>MDASFKCNWGPKRKLLTRFVRRTVTSSQIRICKRLAAISEISGFFRACESWVPRGFRIQNSISPFSDAGSPVIDGTEGAAADDGLQRSFAAECGVHHHKERGDLQRFIGMKRSNPQRANRNTHMNERI</sequence>
<keyword evidence="2" id="KW-1185">Reference proteome</keyword>
<dbReference type="STRING" id="34508.A0A4U5N6M2"/>
<gene>
    <name evidence="1" type="ORF">L596_018863</name>
</gene>
<evidence type="ECO:0000313" key="2">
    <source>
        <dbReference type="Proteomes" id="UP000298663"/>
    </source>
</evidence>
<dbReference type="OrthoDB" id="5862479at2759"/>
<accession>A0A4U5N6M2</accession>
<name>A0A4U5N6M2_STECR</name>
<proteinExistence type="predicted"/>
<reference evidence="1 2" key="2">
    <citation type="journal article" date="2019" name="G3 (Bethesda)">
        <title>Hybrid Assembly of the Genome of the Entomopathogenic Nematode Steinernema carpocapsae Identifies the X-Chromosome.</title>
        <authorList>
            <person name="Serra L."/>
            <person name="Macchietto M."/>
            <person name="Macias-Munoz A."/>
            <person name="McGill C.J."/>
            <person name="Rodriguez I.M."/>
            <person name="Rodriguez B."/>
            <person name="Murad R."/>
            <person name="Mortazavi A."/>
        </authorList>
    </citation>
    <scope>NUCLEOTIDE SEQUENCE [LARGE SCALE GENOMIC DNA]</scope>
    <source>
        <strain evidence="1 2">ALL</strain>
    </source>
</reference>
<evidence type="ECO:0000313" key="1">
    <source>
        <dbReference type="EMBL" id="TKR77982.1"/>
    </source>
</evidence>
<reference evidence="1 2" key="1">
    <citation type="journal article" date="2015" name="Genome Biol.">
        <title>Comparative genomics of Steinernema reveals deeply conserved gene regulatory networks.</title>
        <authorList>
            <person name="Dillman A.R."/>
            <person name="Macchietto M."/>
            <person name="Porter C.F."/>
            <person name="Rogers A."/>
            <person name="Williams B."/>
            <person name="Antoshechkin I."/>
            <person name="Lee M.M."/>
            <person name="Goodwin Z."/>
            <person name="Lu X."/>
            <person name="Lewis E.E."/>
            <person name="Goodrich-Blair H."/>
            <person name="Stock S.P."/>
            <person name="Adams B.J."/>
            <person name="Sternberg P.W."/>
            <person name="Mortazavi A."/>
        </authorList>
    </citation>
    <scope>NUCLEOTIDE SEQUENCE [LARGE SCALE GENOMIC DNA]</scope>
    <source>
        <strain evidence="1 2">ALL</strain>
    </source>
</reference>
<protein>
    <submittedName>
        <fullName evidence="1">Uncharacterized protein</fullName>
    </submittedName>
</protein>
<dbReference type="AlphaFoldDB" id="A0A4U5N6M2"/>
<comment type="caution">
    <text evidence="1">The sequence shown here is derived from an EMBL/GenBank/DDBJ whole genome shotgun (WGS) entry which is preliminary data.</text>
</comment>